<feature type="transmembrane region" description="Helical" evidence="1">
    <location>
        <begin position="385"/>
        <end position="406"/>
    </location>
</feature>
<keyword evidence="1" id="KW-0472">Membrane</keyword>
<feature type="transmembrane region" description="Helical" evidence="1">
    <location>
        <begin position="140"/>
        <end position="158"/>
    </location>
</feature>
<feature type="transmembrane region" description="Helical" evidence="1">
    <location>
        <begin position="314"/>
        <end position="331"/>
    </location>
</feature>
<comment type="caution">
    <text evidence="2">The sequence shown here is derived from an EMBL/GenBank/DDBJ whole genome shotgun (WGS) entry which is preliminary data.</text>
</comment>
<accession>A0ABX2ILY4</accession>
<feature type="transmembrane region" description="Helical" evidence="1">
    <location>
        <begin position="54"/>
        <end position="74"/>
    </location>
</feature>
<feature type="transmembrane region" description="Helical" evidence="1">
    <location>
        <begin position="452"/>
        <end position="468"/>
    </location>
</feature>
<proteinExistence type="predicted"/>
<feature type="transmembrane region" description="Helical" evidence="1">
    <location>
        <begin position="164"/>
        <end position="189"/>
    </location>
</feature>
<feature type="transmembrane region" description="Helical" evidence="1">
    <location>
        <begin position="201"/>
        <end position="219"/>
    </location>
</feature>
<name>A0ABX2ILY4_9RHOO</name>
<evidence type="ECO:0000313" key="2">
    <source>
        <dbReference type="EMBL" id="NSL55313.1"/>
    </source>
</evidence>
<protein>
    <submittedName>
        <fullName evidence="2">Uncharacterized protein</fullName>
    </submittedName>
</protein>
<feature type="transmembrane region" description="Helical" evidence="1">
    <location>
        <begin position="112"/>
        <end position="128"/>
    </location>
</feature>
<feature type="transmembrane region" description="Helical" evidence="1">
    <location>
        <begin position="343"/>
        <end position="373"/>
    </location>
</feature>
<reference evidence="2 3" key="1">
    <citation type="submission" date="2020-06" db="EMBL/GenBank/DDBJ databases">
        <title>Draft genome of Uliginosibacterium sp. IMCC34675.</title>
        <authorList>
            <person name="Song J."/>
        </authorList>
    </citation>
    <scope>NUCLEOTIDE SEQUENCE [LARGE SCALE GENOMIC DNA]</scope>
    <source>
        <strain evidence="2 3">IMCC34675</strain>
    </source>
</reference>
<keyword evidence="1" id="KW-1133">Transmembrane helix</keyword>
<keyword evidence="3" id="KW-1185">Reference proteome</keyword>
<keyword evidence="1" id="KW-0812">Transmembrane</keyword>
<evidence type="ECO:0000256" key="1">
    <source>
        <dbReference type="SAM" id="Phobius"/>
    </source>
</evidence>
<evidence type="ECO:0000313" key="3">
    <source>
        <dbReference type="Proteomes" id="UP000778523"/>
    </source>
</evidence>
<gene>
    <name evidence="2" type="ORF">HJ583_009785</name>
</gene>
<feature type="transmembrane region" description="Helical" evidence="1">
    <location>
        <begin position="81"/>
        <end position="100"/>
    </location>
</feature>
<feature type="transmembrane region" description="Helical" evidence="1">
    <location>
        <begin position="250"/>
        <end position="268"/>
    </location>
</feature>
<feature type="transmembrane region" description="Helical" evidence="1">
    <location>
        <begin position="426"/>
        <end position="446"/>
    </location>
</feature>
<dbReference type="RefSeq" id="WP_170021742.1">
    <property type="nucleotide sequence ID" value="NZ_JABCSC020000002.1"/>
</dbReference>
<feature type="transmembrane region" description="Helical" evidence="1">
    <location>
        <begin position="280"/>
        <end position="302"/>
    </location>
</feature>
<dbReference type="EMBL" id="JABCSC020000002">
    <property type="protein sequence ID" value="NSL55313.1"/>
    <property type="molecule type" value="Genomic_DNA"/>
</dbReference>
<organism evidence="2 3">
    <name type="scientific">Uliginosibacterium aquaticum</name>
    <dbReference type="NCBI Taxonomy" id="2731212"/>
    <lineage>
        <taxon>Bacteria</taxon>
        <taxon>Pseudomonadati</taxon>
        <taxon>Pseudomonadota</taxon>
        <taxon>Betaproteobacteria</taxon>
        <taxon>Rhodocyclales</taxon>
        <taxon>Zoogloeaceae</taxon>
        <taxon>Uliginosibacterium</taxon>
    </lineage>
</organism>
<sequence>MSKLTVLPRLAGLLLLALLLVYLHPYHGLRHDSILYLGQALLRARPDEFGLDLFFAFGSQASFTLFPDFVAFLLQATGVSAPVLFMWLTAASSLCFLLASGLLVRRLFPETFHFWVLLALLVMPAGYGGHKIFAYLEPFFTARSVAEPLVLLALALWFGNRRVWALMAWMLAAVCHPLQALPAVLLVWLDLVLADRRWLHLLWPGVLLFALGLMGWAPAGKLVQVYDEQWFKWIVVPSPHLFVFSWQPDAYAYLLLDLFVAFLTWQRASSELMSRFARSVLLATGVAFVASAVLADGLHLVLPTSLQLWRMHWILHWFAMAAAPWLLISSVRLEGGRSLRTLLLLACLAFGVQTGGLGISPFVVPILMLLYLFLPRIEGKISASIQKLLFAVVVGVIFLGVLKFSYGIFLLSEKYGGDRSHFREEFVLLSFPLIAVTLMAGGVALWRHIVKIRAFLIFFLVLGLLYAFQSWDRRTVWTQYIESAQNSENIFGVEIEPGAQVFWDGELLAPWLILNRPVYFDGQQTAGLAFSRGTAEEAYKRKDVMEIVQVQRQICSVVNSLQGEQSHCRIDNDVVADACRKSEGKLGYLVLDDALNAPAIGSWKIKGGMVKDKNMTYYLYRCKDFVGKY</sequence>
<dbReference type="Proteomes" id="UP000778523">
    <property type="component" value="Unassembled WGS sequence"/>
</dbReference>